<dbReference type="PANTHER" id="PTHR37308:SF1">
    <property type="entry name" value="POLYPRENYL-PHOSPHATE TRANSPORTER"/>
    <property type="match status" value="1"/>
</dbReference>
<evidence type="ECO:0000313" key="3">
    <source>
        <dbReference type="Proteomes" id="UP000248066"/>
    </source>
</evidence>
<feature type="transmembrane region" description="Helical" evidence="1">
    <location>
        <begin position="20"/>
        <end position="42"/>
    </location>
</feature>
<keyword evidence="1" id="KW-0472">Membrane</keyword>
<dbReference type="Proteomes" id="UP000248066">
    <property type="component" value="Unassembled WGS sequence"/>
</dbReference>
<proteinExistence type="predicted"/>
<dbReference type="PANTHER" id="PTHR37308">
    <property type="entry name" value="INTEGRAL MEMBRANE PROTEIN"/>
    <property type="match status" value="1"/>
</dbReference>
<dbReference type="OrthoDB" id="9793746at2"/>
<feature type="transmembrane region" description="Helical" evidence="1">
    <location>
        <begin position="115"/>
        <end position="132"/>
    </location>
</feature>
<protein>
    <submittedName>
        <fullName evidence="2">DUF368 domain-containing protein</fullName>
    </submittedName>
</protein>
<feature type="transmembrane region" description="Helical" evidence="1">
    <location>
        <begin position="144"/>
        <end position="163"/>
    </location>
</feature>
<comment type="caution">
    <text evidence="2">The sequence shown here is derived from an EMBL/GenBank/DDBJ whole genome shotgun (WGS) entry which is preliminary data.</text>
</comment>
<organism evidence="2 3">
    <name type="scientific">Alteribacter lacisalsi</name>
    <dbReference type="NCBI Taxonomy" id="2045244"/>
    <lineage>
        <taxon>Bacteria</taxon>
        <taxon>Bacillati</taxon>
        <taxon>Bacillota</taxon>
        <taxon>Bacilli</taxon>
        <taxon>Bacillales</taxon>
        <taxon>Bacillaceae</taxon>
        <taxon>Alteribacter</taxon>
    </lineage>
</organism>
<dbReference type="EMBL" id="PDOF01000002">
    <property type="protein sequence ID" value="PYZ96688.1"/>
    <property type="molecule type" value="Genomic_DNA"/>
</dbReference>
<feature type="transmembrane region" description="Helical" evidence="1">
    <location>
        <begin position="193"/>
        <end position="211"/>
    </location>
</feature>
<dbReference type="RefSeq" id="WP_110520625.1">
    <property type="nucleotide sequence ID" value="NZ_PDOF01000002.1"/>
</dbReference>
<dbReference type="Pfam" id="PF04018">
    <property type="entry name" value="VCA0040-like"/>
    <property type="match status" value="1"/>
</dbReference>
<feature type="transmembrane region" description="Helical" evidence="1">
    <location>
        <begin position="54"/>
        <end position="77"/>
    </location>
</feature>
<reference evidence="2 3" key="1">
    <citation type="submission" date="2017-10" db="EMBL/GenBank/DDBJ databases">
        <title>Bacillus sp. nov., a halophilic bacterium isolated from a Yangshapao Lake.</title>
        <authorList>
            <person name="Wang H."/>
        </authorList>
    </citation>
    <scope>NUCLEOTIDE SEQUENCE [LARGE SCALE GENOMIC DNA]</scope>
    <source>
        <strain evidence="2 3">YSP-3</strain>
    </source>
</reference>
<sequence>MFGIFFRGMAVGVTETVPGISSSTVAMIFGIYERLVYSLSILTTKRRKEALPFLLLFGAGMILGFAVSIFIVGYLLAYYRTPTLIFFVGIIVGFLPFLWKETLQQANHRLQAKHYVIMLLFISLIVFSPFLGAMNNINVDNLSVFDYIFFTAAGFIASTALVLPGISGALILTILGVYETATASLLAFNFPVIAAIGSGMIAGILLTSKLIRYLLTRYPSETYAAMMGLVSASIYAIFFNLDPIAGFSSLAFSAVTFLAGIAFINTLMQKSKM</sequence>
<feature type="transmembrane region" description="Helical" evidence="1">
    <location>
        <begin position="223"/>
        <end position="241"/>
    </location>
</feature>
<evidence type="ECO:0000313" key="2">
    <source>
        <dbReference type="EMBL" id="PYZ96688.1"/>
    </source>
</evidence>
<accession>A0A2W0HSV8</accession>
<feature type="transmembrane region" description="Helical" evidence="1">
    <location>
        <begin position="83"/>
        <end position="103"/>
    </location>
</feature>
<keyword evidence="1" id="KW-1133">Transmembrane helix</keyword>
<name>A0A2W0HSV8_9BACI</name>
<keyword evidence="1" id="KW-0812">Transmembrane</keyword>
<dbReference type="InterPro" id="IPR007163">
    <property type="entry name" value="VCA0040-like"/>
</dbReference>
<feature type="transmembrane region" description="Helical" evidence="1">
    <location>
        <begin position="247"/>
        <end position="268"/>
    </location>
</feature>
<evidence type="ECO:0000256" key="1">
    <source>
        <dbReference type="SAM" id="Phobius"/>
    </source>
</evidence>
<gene>
    <name evidence="2" type="ORF">CR205_13395</name>
</gene>
<dbReference type="AlphaFoldDB" id="A0A2W0HSV8"/>
<keyword evidence="3" id="KW-1185">Reference proteome</keyword>